<feature type="transmembrane region" description="Helical" evidence="6">
    <location>
        <begin position="284"/>
        <end position="309"/>
    </location>
</feature>
<evidence type="ECO:0000256" key="6">
    <source>
        <dbReference type="SAM" id="Phobius"/>
    </source>
</evidence>
<feature type="transmembrane region" description="Helical" evidence="6">
    <location>
        <begin position="783"/>
        <end position="804"/>
    </location>
</feature>
<feature type="transmembrane region" description="Helical" evidence="6">
    <location>
        <begin position="400"/>
        <end position="428"/>
    </location>
</feature>
<feature type="transmembrane region" description="Helical" evidence="6">
    <location>
        <begin position="738"/>
        <end position="763"/>
    </location>
</feature>
<evidence type="ECO:0000259" key="8">
    <source>
        <dbReference type="Pfam" id="PF02687"/>
    </source>
</evidence>
<reference evidence="9 10" key="1">
    <citation type="submission" date="2019-03" db="EMBL/GenBank/DDBJ databases">
        <title>Genomic Encyclopedia of Type Strains, Phase IV (KMG-IV): sequencing the most valuable type-strain genomes for metagenomic binning, comparative biology and taxonomic classification.</title>
        <authorList>
            <person name="Goeker M."/>
        </authorList>
    </citation>
    <scope>NUCLEOTIDE SEQUENCE [LARGE SCALE GENOMIC DNA]</scope>
    <source>
        <strain evidence="9 10">DSM 16998</strain>
    </source>
</reference>
<evidence type="ECO:0000256" key="5">
    <source>
        <dbReference type="ARBA" id="ARBA00023136"/>
    </source>
</evidence>
<proteinExistence type="predicted"/>
<evidence type="ECO:0000256" key="1">
    <source>
        <dbReference type="ARBA" id="ARBA00004651"/>
    </source>
</evidence>
<feature type="domain" description="ABC3 transporter permease C-terminal" evidence="8">
    <location>
        <begin position="234"/>
        <end position="352"/>
    </location>
</feature>
<dbReference type="OrthoDB" id="5291724at2"/>
<comment type="caution">
    <text evidence="9">The sequence shown here is derived from an EMBL/GenBank/DDBJ whole genome shotgun (WGS) entry which is preliminary data.</text>
</comment>
<feature type="chain" id="PRO_5020533195" evidence="7">
    <location>
        <begin position="26"/>
        <end position="816"/>
    </location>
</feature>
<dbReference type="InterPro" id="IPR003838">
    <property type="entry name" value="ABC3_permease_C"/>
</dbReference>
<evidence type="ECO:0000256" key="4">
    <source>
        <dbReference type="ARBA" id="ARBA00022989"/>
    </source>
</evidence>
<feature type="transmembrane region" description="Helical" evidence="6">
    <location>
        <begin position="685"/>
        <end position="704"/>
    </location>
</feature>
<sequence>MAIVSIALGVALAFAVHLINASALAEFASAVRSVNGQPDLVLRGAGGGFDEQLYARVAAHPGVKLASPTVEVQTYALDSEGKRFSLRIVGLDPLQAAQLAPGLTPMPTAGRANGPATLFAPDALYLNPAASARLGARSQTIKAQFGDQLLPLNIAGSVAAEGTPLAVMDIADAQLRFGRLGRLDSIDLRLQPGTDQARLLQDLALPAGVRAAKPDEAVQRISNLSRAYRVNLTVLALVALFTGTFLVFSVLSLSVAQRLPQLALLGVLGLSSGERLQMILLETFVLGLIGSAMGVALGTGLAATALQLLGGDLGSGMLGGAQPQLQFSLWAALGYGSLGVLAALVGGYLPARWAQGMAPAQVLKGLGQTDASRHLGWLGPVLLLSGAGLAQLPPWHELPLAAYGAVAALLIGGILCVPEGVALLLRLAPKPRHALALLALERARDQRHSATVAVAGVVVSLSLAVALTVMVGSFRGSIMLWLDTVLPAELYARTADRSAANDTAFLPPTFVEAARRLPGVTRVEAQRTLPLLLDPQRPGVALIAKPLDAKDPRLPLIGPLLAARPGLPSVYVSEAMVTLYQASPGSTFRLPLRADEAPVEVWVRGVWRDYARQHGSVMMDAADFVRLTGDTRGNDLALWLEPGAAMAPVQAGLRALLPDPSLIEFASAREIREMSLKIFDRSFAVTYWLQAVAIAIGLFGIAASHSAQVLARRKEFGLLAHLGVTKGQILTLVAMEGAVWTLVGTVLGLALGLLVSMVLVFVVNPQSFNWTMELHVPWARLSVLAAAVLLAGTVTGVIAGRSAARRDLAQSVKEDW</sequence>
<feature type="domain" description="ABC3 transporter permease C-terminal" evidence="8">
    <location>
        <begin position="691"/>
        <end position="806"/>
    </location>
</feature>
<evidence type="ECO:0000313" key="10">
    <source>
        <dbReference type="Proteomes" id="UP000295361"/>
    </source>
</evidence>
<dbReference type="PANTHER" id="PTHR30287">
    <property type="entry name" value="MEMBRANE COMPONENT OF PREDICTED ABC SUPERFAMILY METABOLITE UPTAKE TRANSPORTER"/>
    <property type="match status" value="1"/>
</dbReference>
<keyword evidence="4 6" id="KW-1133">Transmembrane helix</keyword>
<name>A0A4R6QU03_9BURK</name>
<feature type="signal peptide" evidence="7">
    <location>
        <begin position="1"/>
        <end position="25"/>
    </location>
</feature>
<accession>A0A4R6QU03</accession>
<keyword evidence="2" id="KW-1003">Cell membrane</keyword>
<comment type="subcellular location">
    <subcellularLocation>
        <location evidence="1">Cell membrane</location>
        <topology evidence="1">Multi-pass membrane protein</topology>
    </subcellularLocation>
</comment>
<evidence type="ECO:0000256" key="7">
    <source>
        <dbReference type="SAM" id="SignalP"/>
    </source>
</evidence>
<dbReference type="AlphaFoldDB" id="A0A4R6QU03"/>
<feature type="transmembrane region" description="Helical" evidence="6">
    <location>
        <begin position="449"/>
        <end position="474"/>
    </location>
</feature>
<dbReference type="PANTHER" id="PTHR30287:SF2">
    <property type="entry name" value="BLL1001 PROTEIN"/>
    <property type="match status" value="1"/>
</dbReference>
<keyword evidence="5 6" id="KW-0472">Membrane</keyword>
<dbReference type="Pfam" id="PF02687">
    <property type="entry name" value="FtsX"/>
    <property type="match status" value="2"/>
</dbReference>
<keyword evidence="10" id="KW-1185">Reference proteome</keyword>
<keyword evidence="3 6" id="KW-0812">Transmembrane</keyword>
<feature type="transmembrane region" description="Helical" evidence="6">
    <location>
        <begin position="232"/>
        <end position="256"/>
    </location>
</feature>
<dbReference type="InParanoid" id="A0A4R6QU03"/>
<dbReference type="Proteomes" id="UP000295361">
    <property type="component" value="Unassembled WGS sequence"/>
</dbReference>
<feature type="transmembrane region" description="Helical" evidence="6">
    <location>
        <begin position="329"/>
        <end position="354"/>
    </location>
</feature>
<evidence type="ECO:0000313" key="9">
    <source>
        <dbReference type="EMBL" id="TDP74907.1"/>
    </source>
</evidence>
<dbReference type="GO" id="GO:0005886">
    <property type="term" value="C:plasma membrane"/>
    <property type="evidence" value="ECO:0007669"/>
    <property type="project" value="UniProtKB-SubCell"/>
</dbReference>
<dbReference type="InterPro" id="IPR038766">
    <property type="entry name" value="Membrane_comp_ABC_pdt"/>
</dbReference>
<evidence type="ECO:0000256" key="2">
    <source>
        <dbReference type="ARBA" id="ARBA00022475"/>
    </source>
</evidence>
<gene>
    <name evidence="9" type="ORF">DES47_101977</name>
</gene>
<evidence type="ECO:0000256" key="3">
    <source>
        <dbReference type="ARBA" id="ARBA00022692"/>
    </source>
</evidence>
<feature type="transmembrane region" description="Helical" evidence="6">
    <location>
        <begin position="375"/>
        <end position="394"/>
    </location>
</feature>
<protein>
    <submittedName>
        <fullName evidence="9">Putative ABC transport system permease protein</fullName>
    </submittedName>
</protein>
<organism evidence="9 10">
    <name type="scientific">Roseateles toxinivorans</name>
    <dbReference type="NCBI Taxonomy" id="270368"/>
    <lineage>
        <taxon>Bacteria</taxon>
        <taxon>Pseudomonadati</taxon>
        <taxon>Pseudomonadota</taxon>
        <taxon>Betaproteobacteria</taxon>
        <taxon>Burkholderiales</taxon>
        <taxon>Sphaerotilaceae</taxon>
        <taxon>Roseateles</taxon>
    </lineage>
</organism>
<dbReference type="EMBL" id="SNXS01000001">
    <property type="protein sequence ID" value="TDP74907.1"/>
    <property type="molecule type" value="Genomic_DNA"/>
</dbReference>
<keyword evidence="7" id="KW-0732">Signal</keyword>